<protein>
    <submittedName>
        <fullName evidence="1">Uncharacterized protein</fullName>
    </submittedName>
</protein>
<comment type="caution">
    <text evidence="1">The sequence shown here is derived from an EMBL/GenBank/DDBJ whole genome shotgun (WGS) entry which is preliminary data.</text>
</comment>
<dbReference type="Proteomes" id="UP000814128">
    <property type="component" value="Unassembled WGS sequence"/>
</dbReference>
<reference evidence="1" key="2">
    <citation type="journal article" date="2022" name="New Phytol.">
        <title>Evolutionary transition to the ectomycorrhizal habit in the genomes of a hyperdiverse lineage of mushroom-forming fungi.</title>
        <authorList>
            <person name="Looney B."/>
            <person name="Miyauchi S."/>
            <person name="Morin E."/>
            <person name="Drula E."/>
            <person name="Courty P.E."/>
            <person name="Kohler A."/>
            <person name="Kuo A."/>
            <person name="LaButti K."/>
            <person name="Pangilinan J."/>
            <person name="Lipzen A."/>
            <person name="Riley R."/>
            <person name="Andreopoulos W."/>
            <person name="He G."/>
            <person name="Johnson J."/>
            <person name="Nolan M."/>
            <person name="Tritt A."/>
            <person name="Barry K.W."/>
            <person name="Grigoriev I.V."/>
            <person name="Nagy L.G."/>
            <person name="Hibbett D."/>
            <person name="Henrissat B."/>
            <person name="Matheny P.B."/>
            <person name="Labbe J."/>
            <person name="Martin F.M."/>
        </authorList>
    </citation>
    <scope>NUCLEOTIDE SEQUENCE</scope>
    <source>
        <strain evidence="1">EC-137</strain>
    </source>
</reference>
<evidence type="ECO:0000313" key="1">
    <source>
        <dbReference type="EMBL" id="KAI0027278.1"/>
    </source>
</evidence>
<accession>A0ACB8Q6F0</accession>
<organism evidence="1 2">
    <name type="scientific">Vararia minispora EC-137</name>
    <dbReference type="NCBI Taxonomy" id="1314806"/>
    <lineage>
        <taxon>Eukaryota</taxon>
        <taxon>Fungi</taxon>
        <taxon>Dikarya</taxon>
        <taxon>Basidiomycota</taxon>
        <taxon>Agaricomycotina</taxon>
        <taxon>Agaricomycetes</taxon>
        <taxon>Russulales</taxon>
        <taxon>Lachnocladiaceae</taxon>
        <taxon>Vararia</taxon>
    </lineage>
</organism>
<keyword evidence="2" id="KW-1185">Reference proteome</keyword>
<sequence>MLGQPPLSPSNVFSPSYNPDPYAATGVGWACSQWSGGTVHELYSTFSGLHNIPSEPYFKEHKQIERQIAIPPEHANKTH</sequence>
<proteinExistence type="predicted"/>
<evidence type="ECO:0000313" key="2">
    <source>
        <dbReference type="Proteomes" id="UP000814128"/>
    </source>
</evidence>
<name>A0ACB8Q6F0_9AGAM</name>
<dbReference type="EMBL" id="MU273944">
    <property type="protein sequence ID" value="KAI0027278.1"/>
    <property type="molecule type" value="Genomic_DNA"/>
</dbReference>
<gene>
    <name evidence="1" type="ORF">K488DRAFT_91054</name>
</gene>
<reference evidence="1" key="1">
    <citation type="submission" date="2021-02" db="EMBL/GenBank/DDBJ databases">
        <authorList>
            <consortium name="DOE Joint Genome Institute"/>
            <person name="Ahrendt S."/>
            <person name="Looney B.P."/>
            <person name="Miyauchi S."/>
            <person name="Morin E."/>
            <person name="Drula E."/>
            <person name="Courty P.E."/>
            <person name="Chicoki N."/>
            <person name="Fauchery L."/>
            <person name="Kohler A."/>
            <person name="Kuo A."/>
            <person name="Labutti K."/>
            <person name="Pangilinan J."/>
            <person name="Lipzen A."/>
            <person name="Riley R."/>
            <person name="Andreopoulos W."/>
            <person name="He G."/>
            <person name="Johnson J."/>
            <person name="Barry K.W."/>
            <person name="Grigoriev I.V."/>
            <person name="Nagy L."/>
            <person name="Hibbett D."/>
            <person name="Henrissat B."/>
            <person name="Matheny P.B."/>
            <person name="Labbe J."/>
            <person name="Martin F."/>
        </authorList>
    </citation>
    <scope>NUCLEOTIDE SEQUENCE</scope>
    <source>
        <strain evidence="1">EC-137</strain>
    </source>
</reference>